<dbReference type="FunFam" id="3.40.50.10540:FF:000005">
    <property type="entry name" value="succinate--hydroxymethylglutarate CoA-transferase isoform X1"/>
    <property type="match status" value="1"/>
</dbReference>
<dbReference type="Gene3D" id="3.40.50.10540">
    <property type="entry name" value="Crotonobetainyl-coa:carnitine coa-transferase, domain 1"/>
    <property type="match status" value="1"/>
</dbReference>
<dbReference type="EMBL" id="CAKKLH010000001">
    <property type="protein sequence ID" value="CAH0098079.1"/>
    <property type="molecule type" value="Genomic_DNA"/>
</dbReference>
<dbReference type="GO" id="GO:0047369">
    <property type="term" value="F:succinate-hydroxymethylglutarate CoA-transferase activity"/>
    <property type="evidence" value="ECO:0007669"/>
    <property type="project" value="TreeGrafter"/>
</dbReference>
<evidence type="ECO:0000256" key="2">
    <source>
        <dbReference type="ARBA" id="ARBA00022679"/>
    </source>
</evidence>
<evidence type="ECO:0000256" key="1">
    <source>
        <dbReference type="ARBA" id="ARBA00008383"/>
    </source>
</evidence>
<dbReference type="PANTHER" id="PTHR48207">
    <property type="entry name" value="SUCCINATE--HYDROXYMETHYLGLUTARATE COA-TRANSFERASE"/>
    <property type="match status" value="1"/>
</dbReference>
<dbReference type="Proteomes" id="UP000789390">
    <property type="component" value="Unassembled WGS sequence"/>
</dbReference>
<evidence type="ECO:0000313" key="4">
    <source>
        <dbReference type="EMBL" id="CAH0098079.1"/>
    </source>
</evidence>
<keyword evidence="2" id="KW-0808">Transferase</keyword>
<comment type="similarity">
    <text evidence="1">Belongs to the CoA-transferase III family.</text>
</comment>
<dbReference type="Gene3D" id="3.30.1540.10">
    <property type="entry name" value="formyl-coa transferase, domain 3"/>
    <property type="match status" value="1"/>
</dbReference>
<dbReference type="SUPFAM" id="SSF89796">
    <property type="entry name" value="CoA-transferase family III (CaiB/BaiF)"/>
    <property type="match status" value="1"/>
</dbReference>
<evidence type="ECO:0008006" key="6">
    <source>
        <dbReference type="Google" id="ProtNLM"/>
    </source>
</evidence>
<feature type="region of interest" description="Disordered" evidence="3">
    <location>
        <begin position="483"/>
        <end position="512"/>
    </location>
</feature>
<gene>
    <name evidence="4" type="ORF">DGAL_LOCUS126</name>
</gene>
<proteinExistence type="inferred from homology"/>
<feature type="compositionally biased region" description="Basic and acidic residues" evidence="3">
    <location>
        <begin position="497"/>
        <end position="512"/>
    </location>
</feature>
<sequence length="512" mass="56073">MASRTIEGTQASVKTETSSKTQELFKNTLAKKVSKVCTGYSSSSASDALTGVKVLDLTRVLAGPYCTQILGDLGADILKIERLKVGDDTRSWGPPFVGNTSCYFISINRNKRSICIDLKSQDGRKIIEKLAMQSDVLVENYLPGKMEEYGLGYEDLKKINSQLIYCSITGYGNTGPYASRPGYDVIASSIGGLMHITGPEDGAPCKTGVALTDLATGLYAHGAIMAALFQRQKTGTGQRISANLLSTQVACLVNLGSNYLMAGQEAKRWGTAHESIVPYQAFATSDGYMTVGGTNDRQFRELCLRIGRWDLCSDTKYQTNALRVKHRSELIDNIGKTLSTKTNAEWIELFRGAHFSYGPINSLSEVFTDPQVQHNRLIKEIDHPSAGTLKLVGPPVEFSNSGNYVRLPPPELGQHTESVLRDRLGYSLVQIQQLRDSGESTVVLTLKKPQPSKKVGFSQDTVDNEHLGRKKSKCCCVYKKPHKFGESSSESEDDECDHCSGHVEHKSSKDAT</sequence>
<dbReference type="GO" id="GO:0005739">
    <property type="term" value="C:mitochondrion"/>
    <property type="evidence" value="ECO:0007669"/>
    <property type="project" value="TreeGrafter"/>
</dbReference>
<dbReference type="AlphaFoldDB" id="A0A8J2RFJ9"/>
<organism evidence="4 5">
    <name type="scientific">Daphnia galeata</name>
    <dbReference type="NCBI Taxonomy" id="27404"/>
    <lineage>
        <taxon>Eukaryota</taxon>
        <taxon>Metazoa</taxon>
        <taxon>Ecdysozoa</taxon>
        <taxon>Arthropoda</taxon>
        <taxon>Crustacea</taxon>
        <taxon>Branchiopoda</taxon>
        <taxon>Diplostraca</taxon>
        <taxon>Cladocera</taxon>
        <taxon>Anomopoda</taxon>
        <taxon>Daphniidae</taxon>
        <taxon>Daphnia</taxon>
    </lineage>
</organism>
<dbReference type="Pfam" id="PF07491">
    <property type="entry name" value="PPI_Ypi1"/>
    <property type="match status" value="1"/>
</dbReference>
<accession>A0A8J2RFJ9</accession>
<evidence type="ECO:0000313" key="5">
    <source>
        <dbReference type="Proteomes" id="UP000789390"/>
    </source>
</evidence>
<comment type="caution">
    <text evidence="4">The sequence shown here is derived from an EMBL/GenBank/DDBJ whole genome shotgun (WGS) entry which is preliminary data.</text>
</comment>
<dbReference type="InterPro" id="IPR011107">
    <property type="entry name" value="PPI_Ypi1"/>
</dbReference>
<dbReference type="PANTHER" id="PTHR48207:SF3">
    <property type="entry name" value="SUCCINATE--HYDROXYMETHYLGLUTARATE COA-TRANSFERASE"/>
    <property type="match status" value="1"/>
</dbReference>
<protein>
    <recommendedName>
        <fullName evidence="6">EOG090X05UC</fullName>
    </recommendedName>
</protein>
<dbReference type="InterPro" id="IPR044855">
    <property type="entry name" value="CoA-Trfase_III_dom3_sf"/>
</dbReference>
<dbReference type="InterPro" id="IPR050483">
    <property type="entry name" value="CoA-transferase_III_domain"/>
</dbReference>
<dbReference type="InterPro" id="IPR023606">
    <property type="entry name" value="CoA-Trfase_III_dom_1_sf"/>
</dbReference>
<dbReference type="OrthoDB" id="5863171at2759"/>
<name>A0A8J2RFJ9_9CRUS</name>
<keyword evidence="5" id="KW-1185">Reference proteome</keyword>
<evidence type="ECO:0000256" key="3">
    <source>
        <dbReference type="SAM" id="MobiDB-lite"/>
    </source>
</evidence>
<reference evidence="4" key="1">
    <citation type="submission" date="2021-11" db="EMBL/GenBank/DDBJ databases">
        <authorList>
            <person name="Schell T."/>
        </authorList>
    </citation>
    <scope>NUCLEOTIDE SEQUENCE</scope>
    <source>
        <strain evidence="4">M5</strain>
    </source>
</reference>
<dbReference type="InterPro" id="IPR003673">
    <property type="entry name" value="CoA-Trfase_fam_III"/>
</dbReference>
<dbReference type="Pfam" id="PF02515">
    <property type="entry name" value="CoA_transf_3"/>
    <property type="match status" value="1"/>
</dbReference>
<dbReference type="GO" id="GO:0004865">
    <property type="term" value="F:protein serine/threonine phosphatase inhibitor activity"/>
    <property type="evidence" value="ECO:0007669"/>
    <property type="project" value="InterPro"/>
</dbReference>